<keyword evidence="1 5" id="KW-0479">Metal-binding</keyword>
<dbReference type="GO" id="GO:0003712">
    <property type="term" value="F:transcription coregulator activity"/>
    <property type="evidence" value="ECO:0007669"/>
    <property type="project" value="TreeGrafter"/>
</dbReference>
<dbReference type="GO" id="GO:0046872">
    <property type="term" value="F:metal ion binding"/>
    <property type="evidence" value="ECO:0007669"/>
    <property type="project" value="UniProtKB-KW"/>
</dbReference>
<dbReference type="GO" id="GO:0005634">
    <property type="term" value="C:nucleus"/>
    <property type="evidence" value="ECO:0007669"/>
    <property type="project" value="TreeGrafter"/>
</dbReference>
<evidence type="ECO:0000313" key="7">
    <source>
        <dbReference type="Proteomes" id="UP000887569"/>
    </source>
</evidence>
<protein>
    <submittedName>
        <fullName evidence="8">LIM zinc-binding domain-containing protein</fullName>
    </submittedName>
</protein>
<dbReference type="PANTHER" id="PTHR24205:SF16">
    <property type="entry name" value="GH01042P-RELATED"/>
    <property type="match status" value="1"/>
</dbReference>
<reference evidence="8" key="1">
    <citation type="submission" date="2022-11" db="UniProtKB">
        <authorList>
            <consortium name="WormBaseParasite"/>
        </authorList>
    </citation>
    <scope>IDENTIFICATION</scope>
</reference>
<proteinExistence type="predicted"/>
<evidence type="ECO:0000313" key="8">
    <source>
        <dbReference type="WBParaSite" id="PgR106_g031_t01"/>
    </source>
</evidence>
<organism evidence="7 8">
    <name type="scientific">Parascaris univalens</name>
    <name type="common">Nematode worm</name>
    <dbReference type="NCBI Taxonomy" id="6257"/>
    <lineage>
        <taxon>Eukaryota</taxon>
        <taxon>Metazoa</taxon>
        <taxon>Ecdysozoa</taxon>
        <taxon>Nematoda</taxon>
        <taxon>Chromadorea</taxon>
        <taxon>Rhabditida</taxon>
        <taxon>Spirurina</taxon>
        <taxon>Ascaridomorpha</taxon>
        <taxon>Ascaridoidea</taxon>
        <taxon>Ascarididae</taxon>
        <taxon>Parascaris</taxon>
    </lineage>
</organism>
<dbReference type="InterPro" id="IPR001781">
    <property type="entry name" value="Znf_LIM"/>
</dbReference>
<evidence type="ECO:0000256" key="2">
    <source>
        <dbReference type="ARBA" id="ARBA00022737"/>
    </source>
</evidence>
<dbReference type="WBParaSite" id="PgR106_g031_t01">
    <property type="protein sequence ID" value="PgR106_g031_t01"/>
    <property type="gene ID" value="PgR106_g031"/>
</dbReference>
<evidence type="ECO:0000259" key="6">
    <source>
        <dbReference type="PROSITE" id="PS50023"/>
    </source>
</evidence>
<accession>A0A915C930</accession>
<name>A0A915C930_PARUN</name>
<dbReference type="PANTHER" id="PTHR24205">
    <property type="entry name" value="FOUR AND A HALF LIM DOMAINS PROTEIN"/>
    <property type="match status" value="1"/>
</dbReference>
<keyword evidence="2" id="KW-0677">Repeat</keyword>
<dbReference type="SMART" id="SM00132">
    <property type="entry name" value="LIM"/>
    <property type="match status" value="2"/>
</dbReference>
<dbReference type="Pfam" id="PF00412">
    <property type="entry name" value="LIM"/>
    <property type="match status" value="2"/>
</dbReference>
<evidence type="ECO:0000256" key="3">
    <source>
        <dbReference type="ARBA" id="ARBA00022833"/>
    </source>
</evidence>
<keyword evidence="7" id="KW-1185">Reference proteome</keyword>
<dbReference type="PROSITE" id="PS50023">
    <property type="entry name" value="LIM_DOMAIN_2"/>
    <property type="match status" value="1"/>
</dbReference>
<evidence type="ECO:0000256" key="1">
    <source>
        <dbReference type="ARBA" id="ARBA00022723"/>
    </source>
</evidence>
<keyword evidence="4 5" id="KW-0440">LIM domain</keyword>
<feature type="domain" description="LIM zinc-binding" evidence="6">
    <location>
        <begin position="17"/>
        <end position="79"/>
    </location>
</feature>
<dbReference type="GO" id="GO:0030018">
    <property type="term" value="C:Z disc"/>
    <property type="evidence" value="ECO:0007669"/>
    <property type="project" value="TreeGrafter"/>
</dbReference>
<dbReference type="PROSITE" id="PS00478">
    <property type="entry name" value="LIM_DOMAIN_1"/>
    <property type="match status" value="1"/>
</dbReference>
<dbReference type="Gene3D" id="2.10.110.10">
    <property type="entry name" value="Cysteine Rich Protein"/>
    <property type="match status" value="2"/>
</dbReference>
<dbReference type="CDD" id="cd08368">
    <property type="entry name" value="LIM"/>
    <property type="match status" value="1"/>
</dbReference>
<dbReference type="Proteomes" id="UP000887569">
    <property type="component" value="Unplaced"/>
</dbReference>
<sequence length="152" mass="16985">FNDLGVGLLRLKMSSRGRCASCSEPIDAGGAICARGRLYHLNHFCCEVCAYPIAFSEQGFVLSDGKLACMKCFRRLAPKCHKCKEAITSDFINYSGNKFHKDCFKCSRCHVPLATGFYEDSSGRPLDRDCQWGQLLMDHVLKDVDNAVPTDY</sequence>
<dbReference type="AlphaFoldDB" id="A0A915C930"/>
<dbReference type="SUPFAM" id="SSF57716">
    <property type="entry name" value="Glucocorticoid receptor-like (DNA-binding domain)"/>
    <property type="match status" value="1"/>
</dbReference>
<evidence type="ECO:0000256" key="5">
    <source>
        <dbReference type="PROSITE-ProRule" id="PRU00125"/>
    </source>
</evidence>
<keyword evidence="3 5" id="KW-0862">Zinc</keyword>
<evidence type="ECO:0000256" key="4">
    <source>
        <dbReference type="ARBA" id="ARBA00023038"/>
    </source>
</evidence>